<dbReference type="PRINTS" id="PR00144">
    <property type="entry name" value="DALDHYDRTASE"/>
</dbReference>
<comment type="pathway">
    <text evidence="1">Porphyrin-containing compound metabolism; protoporphyrin-IX biosynthesis; coproporphyrinogen-III from 5-aminolevulinate: step 1/4.</text>
</comment>
<dbReference type="SUPFAM" id="SSF51569">
    <property type="entry name" value="Aldolase"/>
    <property type="match status" value="1"/>
</dbReference>
<evidence type="ECO:0000313" key="12">
    <source>
        <dbReference type="Proteomes" id="UP000016064"/>
    </source>
</evidence>
<gene>
    <name evidence="11" type="primary">hemB</name>
    <name evidence="11" type="ORF">H359_0060</name>
</gene>
<comment type="catalytic activity">
    <reaction evidence="8 9">
        <text>2 5-aminolevulinate = porphobilinogen + 2 H2O + H(+)</text>
        <dbReference type="Rhea" id="RHEA:24064"/>
        <dbReference type="ChEBI" id="CHEBI:15377"/>
        <dbReference type="ChEBI" id="CHEBI:15378"/>
        <dbReference type="ChEBI" id="CHEBI:58126"/>
        <dbReference type="ChEBI" id="CHEBI:356416"/>
        <dbReference type="EC" id="4.2.1.24"/>
    </reaction>
</comment>
<accession>A0ABN0N099</accession>
<dbReference type="CDD" id="cd04823">
    <property type="entry name" value="ALAD_PBGS_aspartate_rich"/>
    <property type="match status" value="1"/>
</dbReference>
<keyword evidence="5" id="KW-0350">Heme biosynthesis</keyword>
<organism evidence="11 12">
    <name type="scientific">Chlamydia ibidis 10-1398/6</name>
    <dbReference type="NCBI Taxonomy" id="1046581"/>
    <lineage>
        <taxon>Bacteria</taxon>
        <taxon>Pseudomonadati</taxon>
        <taxon>Chlamydiota</taxon>
        <taxon>Chlamydiia</taxon>
        <taxon>Chlamydiales</taxon>
        <taxon>Chlamydiaceae</taxon>
        <taxon>Chlamydia/Chlamydophila group</taxon>
        <taxon>Chlamydia</taxon>
    </lineage>
</organism>
<dbReference type="GO" id="GO:0004655">
    <property type="term" value="F:porphobilinogen synthase activity"/>
    <property type="evidence" value="ECO:0007669"/>
    <property type="project" value="UniProtKB-EC"/>
</dbReference>
<dbReference type="PIRSF" id="PIRSF001415">
    <property type="entry name" value="Porphbilin_synth"/>
    <property type="match status" value="1"/>
</dbReference>
<name>A0ABN0N099_9CHLA</name>
<dbReference type="PROSITE" id="PS00169">
    <property type="entry name" value="D_ALA_DEHYDRATASE"/>
    <property type="match status" value="1"/>
</dbReference>
<dbReference type="PANTHER" id="PTHR11458">
    <property type="entry name" value="DELTA-AMINOLEVULINIC ACID DEHYDRATASE"/>
    <property type="match status" value="1"/>
</dbReference>
<protein>
    <recommendedName>
        <fullName evidence="4 9">Delta-aminolevulinic acid dehydratase</fullName>
        <ecNumber evidence="3 9">4.2.1.24</ecNumber>
    </recommendedName>
</protein>
<evidence type="ECO:0000256" key="3">
    <source>
        <dbReference type="ARBA" id="ARBA00012053"/>
    </source>
</evidence>
<keyword evidence="6 9" id="KW-0456">Lyase</keyword>
<dbReference type="EMBL" id="APJW01000001">
    <property type="protein sequence ID" value="EQM63001.1"/>
    <property type="molecule type" value="Genomic_DNA"/>
</dbReference>
<sequence length="333" mass="37225">MSSLGLVRRPRRNRKSPEIRNLVSETTLLPNDFICPFFVLEGTGIQEEISSLPGVYRWSLDRLTKEIERLIPLGLESVILFPVVSQDYKDLYGTYASNPKNILCKAIREIKTNFPNLCVVSDIALDPYTTHGHDGVLHQGSILNDESVRIFGNIATLHAEMGADIVAPSDMMDGRVGHIREKLDQAGFFETLILSYSVKYASAFYNPFRDALSSHVKSGDKRGYQMNPKNSREALLECSLDEHEGADMLMIKPAGAYLDIIYRVREKTLLPLVAYQVSGEYAALASAGSMGWLNFDAVLYETLIGIKRAGADIIISYATPRFLELWSSKAFLF</sequence>
<dbReference type="InterPro" id="IPR030656">
    <property type="entry name" value="ALAD_AS"/>
</dbReference>
<dbReference type="SMART" id="SM01004">
    <property type="entry name" value="ALAD"/>
    <property type="match status" value="1"/>
</dbReference>
<dbReference type="InterPro" id="IPR013785">
    <property type="entry name" value="Aldolase_TIM"/>
</dbReference>
<dbReference type="Pfam" id="PF00490">
    <property type="entry name" value="ALAD"/>
    <property type="match status" value="1"/>
</dbReference>
<evidence type="ECO:0000256" key="2">
    <source>
        <dbReference type="ARBA" id="ARBA00008055"/>
    </source>
</evidence>
<proteinExistence type="inferred from homology"/>
<comment type="subunit">
    <text evidence="9">Homooctamer.</text>
</comment>
<dbReference type="Proteomes" id="UP000016064">
    <property type="component" value="Unassembled WGS sequence"/>
</dbReference>
<keyword evidence="12" id="KW-1185">Reference proteome</keyword>
<dbReference type="NCBIfam" id="NF006762">
    <property type="entry name" value="PRK09283.1"/>
    <property type="match status" value="1"/>
</dbReference>
<evidence type="ECO:0000256" key="10">
    <source>
        <dbReference type="RuleBase" id="RU004161"/>
    </source>
</evidence>
<comment type="similarity">
    <text evidence="2 10">Belongs to the ALAD family.</text>
</comment>
<evidence type="ECO:0000313" key="11">
    <source>
        <dbReference type="EMBL" id="EQM63001.1"/>
    </source>
</evidence>
<reference evidence="11 12" key="1">
    <citation type="submission" date="2013-07" db="EMBL/GenBank/DDBJ databases">
        <title>Isolation of a new Chlamydia species from the feral Sacred Ibis (Threskiornis aethiopicus): Chlamydia ibidis.</title>
        <authorList>
            <person name="Vorimore F."/>
            <person name="Hsia R.-C."/>
            <person name="Huot-Creasy H."/>
            <person name="Bastian S."/>
            <person name="Deruyter L."/>
            <person name="Passet A."/>
            <person name="Sachse K."/>
            <person name="Bavoil P."/>
            <person name="Myers G."/>
            <person name="Laroucau K."/>
        </authorList>
    </citation>
    <scope>NUCLEOTIDE SEQUENCE [LARGE SCALE GENOMIC DNA]</scope>
    <source>
        <strain evidence="11 12">10-1398/6</strain>
    </source>
</reference>
<evidence type="ECO:0000256" key="9">
    <source>
        <dbReference type="RuleBase" id="RU000515"/>
    </source>
</evidence>
<dbReference type="PANTHER" id="PTHR11458:SF0">
    <property type="entry name" value="DELTA-AMINOLEVULINIC ACID DEHYDRATASE"/>
    <property type="match status" value="1"/>
</dbReference>
<evidence type="ECO:0000256" key="6">
    <source>
        <dbReference type="ARBA" id="ARBA00023239"/>
    </source>
</evidence>
<comment type="caution">
    <text evidence="11">The sequence shown here is derived from an EMBL/GenBank/DDBJ whole genome shotgun (WGS) entry which is preliminary data.</text>
</comment>
<evidence type="ECO:0000256" key="8">
    <source>
        <dbReference type="ARBA" id="ARBA00047651"/>
    </source>
</evidence>
<dbReference type="EC" id="4.2.1.24" evidence="3 9"/>
<evidence type="ECO:0000256" key="1">
    <source>
        <dbReference type="ARBA" id="ARBA00004694"/>
    </source>
</evidence>
<evidence type="ECO:0000256" key="5">
    <source>
        <dbReference type="ARBA" id="ARBA00023133"/>
    </source>
</evidence>
<keyword evidence="7 9" id="KW-0627">Porphyrin biosynthesis</keyword>
<evidence type="ECO:0000256" key="4">
    <source>
        <dbReference type="ARBA" id="ARBA00020771"/>
    </source>
</evidence>
<dbReference type="RefSeq" id="WP_020370714.1">
    <property type="nucleotide sequence ID" value="NZ_APJW01000001.1"/>
</dbReference>
<dbReference type="Gene3D" id="3.20.20.70">
    <property type="entry name" value="Aldolase class I"/>
    <property type="match status" value="1"/>
</dbReference>
<dbReference type="InterPro" id="IPR001731">
    <property type="entry name" value="ALAD"/>
</dbReference>
<evidence type="ECO:0000256" key="7">
    <source>
        <dbReference type="ARBA" id="ARBA00023244"/>
    </source>
</evidence>